<feature type="transmembrane region" description="Helical" evidence="2">
    <location>
        <begin position="100"/>
        <end position="124"/>
    </location>
</feature>
<feature type="compositionally biased region" description="Polar residues" evidence="1">
    <location>
        <begin position="139"/>
        <end position="150"/>
    </location>
</feature>
<sequence>MVGMHGVRDGLQVLGSDGGMIGRVDSIEENRLRLHSTAAPAGHYYIPAQWIERVDEHVHLNVTAATARERWEAAGDGPVSPGRNAGGTTGDRAGGHRNTFAWIVGAIFILVILVMTVRSCGYAVDESTNTERPLPSADSDATGTGATNGQ</sequence>
<evidence type="ECO:0000313" key="4">
    <source>
        <dbReference type="Proteomes" id="UP000594873"/>
    </source>
</evidence>
<gene>
    <name evidence="3" type="ORF">IC614_01100</name>
</gene>
<feature type="region of interest" description="Disordered" evidence="1">
    <location>
        <begin position="126"/>
        <end position="150"/>
    </location>
</feature>
<feature type="region of interest" description="Disordered" evidence="1">
    <location>
        <begin position="72"/>
        <end position="92"/>
    </location>
</feature>
<proteinExistence type="predicted"/>
<reference evidence="3 4" key="1">
    <citation type="submission" date="2020-11" db="EMBL/GenBank/DDBJ databases">
        <title>Genome seq and assembly of Sphingosinicella sp.</title>
        <authorList>
            <person name="Chhetri G."/>
        </authorList>
    </citation>
    <scope>NUCLEOTIDE SEQUENCE [LARGE SCALE GENOMIC DNA]</scope>
    <source>
        <strain evidence="3 4">UDD2</strain>
    </source>
</reference>
<dbReference type="KEGG" id="sflv:IC614_01100"/>
<name>A0A7T2GJX8_9SPHN</name>
<keyword evidence="2" id="KW-1133">Transmembrane helix</keyword>
<evidence type="ECO:0000256" key="1">
    <source>
        <dbReference type="SAM" id="MobiDB-lite"/>
    </source>
</evidence>
<evidence type="ECO:0000256" key="2">
    <source>
        <dbReference type="SAM" id="Phobius"/>
    </source>
</evidence>
<dbReference type="Pfam" id="PF09939">
    <property type="entry name" value="DUF2171"/>
    <property type="match status" value="1"/>
</dbReference>
<evidence type="ECO:0000313" key="3">
    <source>
        <dbReference type="EMBL" id="QPQ55246.1"/>
    </source>
</evidence>
<keyword evidence="2" id="KW-0472">Membrane</keyword>
<keyword evidence="2" id="KW-0812">Transmembrane</keyword>
<protein>
    <submittedName>
        <fullName evidence="3">DUF2171 domain-containing protein</fullName>
    </submittedName>
</protein>
<keyword evidence="4" id="KW-1185">Reference proteome</keyword>
<dbReference type="InterPro" id="IPR018684">
    <property type="entry name" value="DUF2171"/>
</dbReference>
<accession>A0A7T2GJX8</accession>
<organism evidence="3 4">
    <name type="scientific">Allosphingosinicella flava</name>
    <dbReference type="NCBI Taxonomy" id="2771430"/>
    <lineage>
        <taxon>Bacteria</taxon>
        <taxon>Pseudomonadati</taxon>
        <taxon>Pseudomonadota</taxon>
        <taxon>Alphaproteobacteria</taxon>
        <taxon>Sphingomonadales</taxon>
        <taxon>Sphingomonadaceae</taxon>
        <taxon>Allosphingosinicella</taxon>
    </lineage>
</organism>
<dbReference type="Proteomes" id="UP000594873">
    <property type="component" value="Chromosome"/>
</dbReference>
<dbReference type="AlphaFoldDB" id="A0A7T2GJX8"/>
<dbReference type="RefSeq" id="WP_200971921.1">
    <property type="nucleotide sequence ID" value="NZ_CP065592.1"/>
</dbReference>
<dbReference type="EMBL" id="CP065592">
    <property type="protein sequence ID" value="QPQ55246.1"/>
    <property type="molecule type" value="Genomic_DNA"/>
</dbReference>